<organism evidence="2 3">
    <name type="scientific">Desulfobacter hydrogenophilus</name>
    <dbReference type="NCBI Taxonomy" id="2291"/>
    <lineage>
        <taxon>Bacteria</taxon>
        <taxon>Pseudomonadati</taxon>
        <taxon>Thermodesulfobacteriota</taxon>
        <taxon>Desulfobacteria</taxon>
        <taxon>Desulfobacterales</taxon>
        <taxon>Desulfobacteraceae</taxon>
        <taxon>Desulfobacter</taxon>
    </lineage>
</organism>
<evidence type="ECO:0000313" key="1">
    <source>
        <dbReference type="EMBL" id="QBH14947.1"/>
    </source>
</evidence>
<dbReference type="EMBL" id="QLNI01000043">
    <property type="protein sequence ID" value="RAM00607.1"/>
    <property type="molecule type" value="Genomic_DNA"/>
</dbReference>
<dbReference type="OrthoDB" id="9800147at2"/>
<evidence type="ECO:0000313" key="4">
    <source>
        <dbReference type="Proteomes" id="UP000293902"/>
    </source>
</evidence>
<dbReference type="GO" id="GO:0003677">
    <property type="term" value="F:DNA binding"/>
    <property type="evidence" value="ECO:0007669"/>
    <property type="project" value="InterPro"/>
</dbReference>
<reference evidence="2 3" key="1">
    <citation type="submission" date="2018-06" db="EMBL/GenBank/DDBJ databases">
        <title>Complete Genome Sequence of Desulfobacter hydrogenophilus (DSM3380).</title>
        <authorList>
            <person name="Marietou A."/>
            <person name="Schreiber L."/>
            <person name="Marshall I."/>
            <person name="Jorgensen B."/>
        </authorList>
    </citation>
    <scope>NUCLEOTIDE SEQUENCE [LARGE SCALE GENOMIC DNA]</scope>
    <source>
        <strain evidence="2 3">DSM 3380</strain>
    </source>
</reference>
<dbReference type="GO" id="GO:0006313">
    <property type="term" value="P:DNA transposition"/>
    <property type="evidence" value="ECO:0007669"/>
    <property type="project" value="InterPro"/>
</dbReference>
<dbReference type="EMBL" id="CP036313">
    <property type="protein sequence ID" value="QBH14947.1"/>
    <property type="molecule type" value="Genomic_DNA"/>
</dbReference>
<dbReference type="GO" id="GO:0004803">
    <property type="term" value="F:transposase activity"/>
    <property type="evidence" value="ECO:0007669"/>
    <property type="project" value="InterPro"/>
</dbReference>
<dbReference type="Gene3D" id="3.30.70.1290">
    <property type="entry name" value="Transposase IS200-like"/>
    <property type="match status" value="1"/>
</dbReference>
<keyword evidence="4" id="KW-1185">Reference proteome</keyword>
<protein>
    <recommendedName>
        <fullName evidence="5">Transposase IS200-like domain-containing protein</fullName>
    </recommendedName>
</protein>
<dbReference type="AlphaFoldDB" id="A0A328FC52"/>
<dbReference type="InterPro" id="IPR036515">
    <property type="entry name" value="Transposase_17_sf"/>
</dbReference>
<name>A0A328FC52_9BACT</name>
<evidence type="ECO:0000313" key="2">
    <source>
        <dbReference type="EMBL" id="RAM00607.1"/>
    </source>
</evidence>
<dbReference type="Proteomes" id="UP000293902">
    <property type="component" value="Chromosome"/>
</dbReference>
<reference evidence="1 4" key="2">
    <citation type="submission" date="2019-02" db="EMBL/GenBank/DDBJ databases">
        <title>Complete genome sequence of Desulfobacter hydrogenophilus AcRS1.</title>
        <authorList>
            <person name="Marietou A."/>
            <person name="Lund M.B."/>
            <person name="Marshall I.P.G."/>
            <person name="Schreiber L."/>
            <person name="Jorgensen B."/>
        </authorList>
    </citation>
    <scope>NUCLEOTIDE SEQUENCE [LARGE SCALE GENOMIC DNA]</scope>
    <source>
        <strain evidence="1 4">AcRS1</strain>
    </source>
</reference>
<evidence type="ECO:0008006" key="5">
    <source>
        <dbReference type="Google" id="ProtNLM"/>
    </source>
</evidence>
<proteinExistence type="predicted"/>
<accession>A0A328FC52</accession>
<sequence length="97" mass="11503">MHLKNRQWDNLNIFCYIDLMVEWCKHFNVKIWSYYLMPNHTHLIAVSARSDGLVSGIGEAHIRYARMVNVHGGFAAVKRGAYFVHHRVYTHKYQEKL</sequence>
<dbReference type="SUPFAM" id="SSF143422">
    <property type="entry name" value="Transposase IS200-like"/>
    <property type="match status" value="1"/>
</dbReference>
<evidence type="ECO:0000313" key="3">
    <source>
        <dbReference type="Proteomes" id="UP000248798"/>
    </source>
</evidence>
<gene>
    <name evidence="2" type="ORF">DO021_18350</name>
    <name evidence="1" type="ORF">EYB58_19715</name>
</gene>
<dbReference type="Proteomes" id="UP000248798">
    <property type="component" value="Unassembled WGS sequence"/>
</dbReference>